<gene>
    <name evidence="1" type="ORF">LCGC14_2824010</name>
</gene>
<dbReference type="AlphaFoldDB" id="A0A0F8YG83"/>
<dbReference type="EMBL" id="LAZR01053604">
    <property type="protein sequence ID" value="KKK80387.1"/>
    <property type="molecule type" value="Genomic_DNA"/>
</dbReference>
<protein>
    <submittedName>
        <fullName evidence="1">Uncharacterized protein</fullName>
    </submittedName>
</protein>
<organism evidence="1">
    <name type="scientific">marine sediment metagenome</name>
    <dbReference type="NCBI Taxonomy" id="412755"/>
    <lineage>
        <taxon>unclassified sequences</taxon>
        <taxon>metagenomes</taxon>
        <taxon>ecological metagenomes</taxon>
    </lineage>
</organism>
<comment type="caution">
    <text evidence="1">The sequence shown here is derived from an EMBL/GenBank/DDBJ whole genome shotgun (WGS) entry which is preliminary data.</text>
</comment>
<evidence type="ECO:0000313" key="1">
    <source>
        <dbReference type="EMBL" id="KKK80387.1"/>
    </source>
</evidence>
<accession>A0A0F8YG83</accession>
<proteinExistence type="predicted"/>
<sequence length="90" mass="9982">MSLDAQHQDTLIEWLSAHTPQLHDGAYAYLCAMQNLDAPHVRMRPAIYIDGNKWCALYGKNIQDGVAGFGDSPEAACAEFDKAWLKGLMD</sequence>
<reference evidence="1" key="1">
    <citation type="journal article" date="2015" name="Nature">
        <title>Complex archaea that bridge the gap between prokaryotes and eukaryotes.</title>
        <authorList>
            <person name="Spang A."/>
            <person name="Saw J.H."/>
            <person name="Jorgensen S.L."/>
            <person name="Zaremba-Niedzwiedzka K."/>
            <person name="Martijn J."/>
            <person name="Lind A.E."/>
            <person name="van Eijk R."/>
            <person name="Schleper C."/>
            <person name="Guy L."/>
            <person name="Ettema T.J."/>
        </authorList>
    </citation>
    <scope>NUCLEOTIDE SEQUENCE</scope>
</reference>
<name>A0A0F8YG83_9ZZZZ</name>